<organism evidence="1 2">
    <name type="scientific">Bacteroides zoogleoformans</name>
    <dbReference type="NCBI Taxonomy" id="28119"/>
    <lineage>
        <taxon>Bacteria</taxon>
        <taxon>Pseudomonadati</taxon>
        <taxon>Bacteroidota</taxon>
        <taxon>Bacteroidia</taxon>
        <taxon>Bacteroidales</taxon>
        <taxon>Bacteroidaceae</taxon>
        <taxon>Bacteroides</taxon>
    </lineage>
</organism>
<gene>
    <name evidence="1" type="ORF">C4H11_10700</name>
</gene>
<protein>
    <submittedName>
        <fullName evidence="1">Uncharacterized protein</fullName>
    </submittedName>
</protein>
<dbReference type="EMBL" id="CP027231">
    <property type="protein sequence ID" value="AVM53337.1"/>
    <property type="molecule type" value="Genomic_DNA"/>
</dbReference>
<evidence type="ECO:0000313" key="1">
    <source>
        <dbReference type="EMBL" id="AVM53337.1"/>
    </source>
</evidence>
<sequence>MSKKKLYLSLPITGRPLEDAKEYASKMKERLTFQGNEVITPFEINPNSEEPYSRLMGRCIEAMLE</sequence>
<reference evidence="1 2" key="1">
    <citation type="submission" date="2018-02" db="EMBL/GenBank/DDBJ databases">
        <authorList>
            <person name="Holder M.E."/>
            <person name="Ajami N.J."/>
            <person name="Petrosino J.F."/>
        </authorList>
    </citation>
    <scope>NUCLEOTIDE SEQUENCE [LARGE SCALE GENOMIC DNA]</scope>
    <source>
        <strain evidence="1 2">ATCC 33285</strain>
    </source>
</reference>
<dbReference type="Proteomes" id="UP000238304">
    <property type="component" value="Chromosome"/>
</dbReference>
<name>A0ABM6T9J6_9BACE</name>
<keyword evidence="2" id="KW-1185">Reference proteome</keyword>
<dbReference type="RefSeq" id="WP_106041902.1">
    <property type="nucleotide sequence ID" value="NZ_CP027231.1"/>
</dbReference>
<accession>A0ABM6T9J6</accession>
<proteinExistence type="predicted"/>
<evidence type="ECO:0000313" key="2">
    <source>
        <dbReference type="Proteomes" id="UP000238304"/>
    </source>
</evidence>